<dbReference type="RefSeq" id="WP_184726383.1">
    <property type="nucleotide sequence ID" value="NZ_JACHIW010000001.1"/>
</dbReference>
<comment type="caution">
    <text evidence="2">The sequence shown here is derived from an EMBL/GenBank/DDBJ whole genome shotgun (WGS) entry which is preliminary data.</text>
</comment>
<accession>A0A840Q937</accession>
<gene>
    <name evidence="2" type="ORF">BJ970_002489</name>
</gene>
<feature type="region of interest" description="Disordered" evidence="1">
    <location>
        <begin position="30"/>
        <end position="61"/>
    </location>
</feature>
<dbReference type="EMBL" id="JACHIW010000001">
    <property type="protein sequence ID" value="MBB5154955.1"/>
    <property type="molecule type" value="Genomic_DNA"/>
</dbReference>
<sequence length="61" mass="6982">MPTLRSPNGRTYRTEDEAEVRNLTLGHGYTVVPEDQPAAPDQPATEEHDEHQDDDEYEDDQ</sequence>
<organism evidence="2 3">
    <name type="scientific">Saccharopolyspora phatthalungensis</name>
    <dbReference type="NCBI Taxonomy" id="664693"/>
    <lineage>
        <taxon>Bacteria</taxon>
        <taxon>Bacillati</taxon>
        <taxon>Actinomycetota</taxon>
        <taxon>Actinomycetes</taxon>
        <taxon>Pseudonocardiales</taxon>
        <taxon>Pseudonocardiaceae</taxon>
        <taxon>Saccharopolyspora</taxon>
    </lineage>
</organism>
<protein>
    <submittedName>
        <fullName evidence="2">Uncharacterized protein</fullName>
    </submittedName>
</protein>
<keyword evidence="3" id="KW-1185">Reference proteome</keyword>
<evidence type="ECO:0000313" key="3">
    <source>
        <dbReference type="Proteomes" id="UP000584374"/>
    </source>
</evidence>
<evidence type="ECO:0000313" key="2">
    <source>
        <dbReference type="EMBL" id="MBB5154955.1"/>
    </source>
</evidence>
<dbReference type="AlphaFoldDB" id="A0A840Q937"/>
<feature type="compositionally biased region" description="Acidic residues" evidence="1">
    <location>
        <begin position="52"/>
        <end position="61"/>
    </location>
</feature>
<name>A0A840Q937_9PSEU</name>
<dbReference type="Proteomes" id="UP000584374">
    <property type="component" value="Unassembled WGS sequence"/>
</dbReference>
<reference evidence="2 3" key="1">
    <citation type="submission" date="2020-08" db="EMBL/GenBank/DDBJ databases">
        <title>Sequencing the genomes of 1000 actinobacteria strains.</title>
        <authorList>
            <person name="Klenk H.-P."/>
        </authorList>
    </citation>
    <scope>NUCLEOTIDE SEQUENCE [LARGE SCALE GENOMIC DNA]</scope>
    <source>
        <strain evidence="2 3">DSM 45584</strain>
    </source>
</reference>
<proteinExistence type="predicted"/>
<evidence type="ECO:0000256" key="1">
    <source>
        <dbReference type="SAM" id="MobiDB-lite"/>
    </source>
</evidence>